<protein>
    <recommendedName>
        <fullName evidence="2">DUF4160 domain-containing protein</fullName>
    </recommendedName>
</protein>
<dbReference type="Pfam" id="PF13711">
    <property type="entry name" value="DUF4160"/>
    <property type="match status" value="1"/>
</dbReference>
<dbReference type="EMBL" id="CP138327">
    <property type="protein sequence ID" value="WXT99534.1"/>
    <property type="molecule type" value="Genomic_DNA"/>
</dbReference>
<proteinExistence type="predicted"/>
<accession>A0AAU6PET6</accession>
<evidence type="ECO:0000313" key="1">
    <source>
        <dbReference type="EMBL" id="WXT99534.1"/>
    </source>
</evidence>
<reference evidence="1" key="1">
    <citation type="submission" date="2023-10" db="EMBL/GenBank/DDBJ databases">
        <title>The first scallop-associated chemosynthetic bacterial symbiont.</title>
        <authorList>
            <person name="Lin Y.-T."/>
            <person name="Sun J."/>
            <person name="Ip J.C.-H."/>
            <person name="He X."/>
            <person name="Gao Z.-M."/>
            <person name="Perez M."/>
            <person name="Xu T."/>
            <person name="Qian P.-Y."/>
            <person name="Qiu J.-W."/>
        </authorList>
    </citation>
    <scope>NUCLEOTIDE SEQUENCE</scope>
    <source>
        <strain evidence="1">Gill1</strain>
    </source>
</reference>
<organism evidence="1">
    <name type="scientific">Catillopecten margaritatus gill symbiont</name>
    <dbReference type="NCBI Taxonomy" id="3083288"/>
    <lineage>
        <taxon>Bacteria</taxon>
        <taxon>Pseudomonadati</taxon>
        <taxon>Pseudomonadota</taxon>
        <taxon>Gammaproteobacteria</taxon>
        <taxon>sulfur-oxidizing symbionts</taxon>
    </lineage>
</organism>
<evidence type="ECO:0008006" key="2">
    <source>
        <dbReference type="Google" id="ProtNLM"/>
    </source>
</evidence>
<dbReference type="AlphaFoldDB" id="A0AAU6PET6"/>
<sequence>MPVISMFYGMIVQMFYLDNQKHNAPHIHVNYAEYDVVLSIPEGEVLAGEMPSKKLKLISAWIEIHQEDLMADWRLAIDGNPPFKIKPLT</sequence>
<gene>
    <name evidence="1" type="ORF">Ctma_0233</name>
</gene>
<name>A0AAU6PET6_9GAMM</name>
<dbReference type="InterPro" id="IPR025427">
    <property type="entry name" value="DUF4160"/>
</dbReference>